<dbReference type="OrthoDB" id="2117453at2759"/>
<keyword evidence="3 5" id="KW-1133">Transmembrane helix</keyword>
<dbReference type="AlphaFoldDB" id="A0A4R0RXV9"/>
<evidence type="ECO:0000256" key="5">
    <source>
        <dbReference type="SAM" id="Phobius"/>
    </source>
</evidence>
<accession>A0A4R0RXV9</accession>
<gene>
    <name evidence="7" type="ORF">EIP91_011818</name>
</gene>
<evidence type="ECO:0000256" key="3">
    <source>
        <dbReference type="ARBA" id="ARBA00022989"/>
    </source>
</evidence>
<evidence type="ECO:0000256" key="2">
    <source>
        <dbReference type="ARBA" id="ARBA00022692"/>
    </source>
</evidence>
<keyword evidence="8" id="KW-1185">Reference proteome</keyword>
<reference evidence="7 8" key="1">
    <citation type="submission" date="2018-11" db="EMBL/GenBank/DDBJ databases">
        <title>Genome assembly of Steccherinum ochraceum LE-BIN_3174, the white-rot fungus of the Steccherinaceae family (The Residual Polyporoid clade, Polyporales, Basidiomycota).</title>
        <authorList>
            <person name="Fedorova T.V."/>
            <person name="Glazunova O.A."/>
            <person name="Landesman E.O."/>
            <person name="Moiseenko K.V."/>
            <person name="Psurtseva N.V."/>
            <person name="Savinova O.S."/>
            <person name="Shakhova N.V."/>
            <person name="Tyazhelova T.V."/>
            <person name="Vasina D.V."/>
        </authorList>
    </citation>
    <scope>NUCLEOTIDE SEQUENCE [LARGE SCALE GENOMIC DNA]</scope>
    <source>
        <strain evidence="7 8">LE-BIN_3174</strain>
    </source>
</reference>
<dbReference type="Proteomes" id="UP000292702">
    <property type="component" value="Unassembled WGS sequence"/>
</dbReference>
<dbReference type="STRING" id="92696.A0A4R0RXV9"/>
<dbReference type="Pfam" id="PF01284">
    <property type="entry name" value="MARVEL"/>
    <property type="match status" value="1"/>
</dbReference>
<name>A0A4R0RXV9_9APHY</name>
<dbReference type="GO" id="GO:0016020">
    <property type="term" value="C:membrane"/>
    <property type="evidence" value="ECO:0007669"/>
    <property type="project" value="UniProtKB-SubCell"/>
</dbReference>
<feature type="domain" description="MARVEL" evidence="6">
    <location>
        <begin position="12"/>
        <end position="145"/>
    </location>
</feature>
<dbReference type="InterPro" id="IPR008253">
    <property type="entry name" value="Marvel"/>
</dbReference>
<evidence type="ECO:0000256" key="4">
    <source>
        <dbReference type="ARBA" id="ARBA00023136"/>
    </source>
</evidence>
<feature type="transmembrane region" description="Helical" evidence="5">
    <location>
        <begin position="12"/>
        <end position="35"/>
    </location>
</feature>
<comment type="subcellular location">
    <subcellularLocation>
        <location evidence="1">Membrane</location>
        <topology evidence="1">Multi-pass membrane protein</topology>
    </subcellularLocation>
</comment>
<feature type="transmembrane region" description="Helical" evidence="5">
    <location>
        <begin position="90"/>
        <end position="113"/>
    </location>
</feature>
<feature type="transmembrane region" description="Helical" evidence="5">
    <location>
        <begin position="55"/>
        <end position="78"/>
    </location>
</feature>
<keyword evidence="2 5" id="KW-0812">Transmembrane</keyword>
<evidence type="ECO:0000259" key="6">
    <source>
        <dbReference type="Pfam" id="PF01284"/>
    </source>
</evidence>
<evidence type="ECO:0000313" key="8">
    <source>
        <dbReference type="Proteomes" id="UP000292702"/>
    </source>
</evidence>
<evidence type="ECO:0000313" key="7">
    <source>
        <dbReference type="EMBL" id="TCD67884.1"/>
    </source>
</evidence>
<evidence type="ECO:0000256" key="1">
    <source>
        <dbReference type="ARBA" id="ARBA00004141"/>
    </source>
</evidence>
<feature type="transmembrane region" description="Helical" evidence="5">
    <location>
        <begin position="133"/>
        <end position="154"/>
    </location>
</feature>
<comment type="caution">
    <text evidence="7">The sequence shown here is derived from an EMBL/GenBank/DDBJ whole genome shotgun (WGS) entry which is preliminary data.</text>
</comment>
<sequence length="169" mass="18510">MSSRFDVHIRRGQPITMGLLVFFSIIELSISAWLTARFNQHHNFPSSSVRDKTRFILFCSAWTILGAGIYMTLFLLSAGTSALTSVGSHALFLFMTWVFWLSAAASITAAYSGGLSCKGNHPPYCGQQNAQEGFAWILWVLSTFALLMIILRGVAATRRGDGLRGGLIA</sequence>
<dbReference type="EMBL" id="RWJN01000082">
    <property type="protein sequence ID" value="TCD67884.1"/>
    <property type="molecule type" value="Genomic_DNA"/>
</dbReference>
<protein>
    <recommendedName>
        <fullName evidence="6">MARVEL domain-containing protein</fullName>
    </recommendedName>
</protein>
<keyword evidence="4 5" id="KW-0472">Membrane</keyword>
<organism evidence="7 8">
    <name type="scientific">Steccherinum ochraceum</name>
    <dbReference type="NCBI Taxonomy" id="92696"/>
    <lineage>
        <taxon>Eukaryota</taxon>
        <taxon>Fungi</taxon>
        <taxon>Dikarya</taxon>
        <taxon>Basidiomycota</taxon>
        <taxon>Agaricomycotina</taxon>
        <taxon>Agaricomycetes</taxon>
        <taxon>Polyporales</taxon>
        <taxon>Steccherinaceae</taxon>
        <taxon>Steccherinum</taxon>
    </lineage>
</organism>
<proteinExistence type="predicted"/>